<accession>A0A1R2CPJ4</accession>
<evidence type="ECO:0000256" key="2">
    <source>
        <dbReference type="SAM" id="Phobius"/>
    </source>
</evidence>
<keyword evidence="2" id="KW-0472">Membrane</keyword>
<sequence>MSEAEEPLLPKTQTFEENEPYIENPSNQNPEFMSKELVKSGNSVEPPYIPSEDQANDCLTNLHQNPQESSLANHPSEVIIKEENPLKAFIRQSKCVFSVCSTIIIIAIIRYLYTKPRVFRYCYWDFSFTKAYKNIDSTAFNKDVYSISEFIEVACSNTNTISHCPDLCDSVKHLNLTEGVKNFCIIIGLFSIIGSLLYVIYMNFAKKKILKHFLHGVNCLALCVLVIGGFWYWFMSDIMGSFAEPDKINYDSNTFPEPYSFEILSVWMILTYLGFYLTLHEVIAYYTIK</sequence>
<protein>
    <submittedName>
        <fullName evidence="3">Uncharacterized protein</fullName>
    </submittedName>
</protein>
<keyword evidence="2" id="KW-1133">Transmembrane helix</keyword>
<feature type="transmembrane region" description="Helical" evidence="2">
    <location>
        <begin position="213"/>
        <end position="234"/>
    </location>
</feature>
<organism evidence="3 4">
    <name type="scientific">Stentor coeruleus</name>
    <dbReference type="NCBI Taxonomy" id="5963"/>
    <lineage>
        <taxon>Eukaryota</taxon>
        <taxon>Sar</taxon>
        <taxon>Alveolata</taxon>
        <taxon>Ciliophora</taxon>
        <taxon>Postciliodesmatophora</taxon>
        <taxon>Heterotrichea</taxon>
        <taxon>Heterotrichida</taxon>
        <taxon>Stentoridae</taxon>
        <taxon>Stentor</taxon>
    </lineage>
</organism>
<proteinExistence type="predicted"/>
<keyword evidence="2" id="KW-0812">Transmembrane</keyword>
<evidence type="ECO:0000313" key="4">
    <source>
        <dbReference type="Proteomes" id="UP000187209"/>
    </source>
</evidence>
<dbReference type="Proteomes" id="UP000187209">
    <property type="component" value="Unassembled WGS sequence"/>
</dbReference>
<feature type="region of interest" description="Disordered" evidence="1">
    <location>
        <begin position="1"/>
        <end position="31"/>
    </location>
</feature>
<evidence type="ECO:0000313" key="3">
    <source>
        <dbReference type="EMBL" id="OMJ90890.1"/>
    </source>
</evidence>
<dbReference type="AlphaFoldDB" id="A0A1R2CPJ4"/>
<comment type="caution">
    <text evidence="3">The sequence shown here is derived from an EMBL/GenBank/DDBJ whole genome shotgun (WGS) entry which is preliminary data.</text>
</comment>
<gene>
    <name evidence="3" type="ORF">SteCoe_6652</name>
</gene>
<feature type="transmembrane region" description="Helical" evidence="2">
    <location>
        <begin position="180"/>
        <end position="201"/>
    </location>
</feature>
<name>A0A1R2CPJ4_9CILI</name>
<keyword evidence="4" id="KW-1185">Reference proteome</keyword>
<feature type="transmembrane region" description="Helical" evidence="2">
    <location>
        <begin position="264"/>
        <end position="288"/>
    </location>
</feature>
<dbReference type="EMBL" id="MPUH01000093">
    <property type="protein sequence ID" value="OMJ90890.1"/>
    <property type="molecule type" value="Genomic_DNA"/>
</dbReference>
<feature type="transmembrane region" description="Helical" evidence="2">
    <location>
        <begin position="95"/>
        <end position="113"/>
    </location>
</feature>
<reference evidence="3 4" key="1">
    <citation type="submission" date="2016-11" db="EMBL/GenBank/DDBJ databases">
        <title>The macronuclear genome of Stentor coeruleus: a giant cell with tiny introns.</title>
        <authorList>
            <person name="Slabodnick M."/>
            <person name="Ruby J.G."/>
            <person name="Reiff S.B."/>
            <person name="Swart E.C."/>
            <person name="Gosai S."/>
            <person name="Prabakaran S."/>
            <person name="Witkowska E."/>
            <person name="Larue G.E."/>
            <person name="Fisher S."/>
            <person name="Freeman R.M."/>
            <person name="Gunawardena J."/>
            <person name="Chu W."/>
            <person name="Stover N.A."/>
            <person name="Gregory B.D."/>
            <person name="Nowacki M."/>
            <person name="Derisi J."/>
            <person name="Roy S.W."/>
            <person name="Marshall W.F."/>
            <person name="Sood P."/>
        </authorList>
    </citation>
    <scope>NUCLEOTIDE SEQUENCE [LARGE SCALE GENOMIC DNA]</scope>
    <source>
        <strain evidence="3">WM001</strain>
    </source>
</reference>
<evidence type="ECO:0000256" key="1">
    <source>
        <dbReference type="SAM" id="MobiDB-lite"/>
    </source>
</evidence>